<name>A0A6I6GCA9_9BACT</name>
<dbReference type="PANTHER" id="PTHR40590">
    <property type="entry name" value="CYTOPLASMIC PROTEIN-RELATED"/>
    <property type="match status" value="1"/>
</dbReference>
<keyword evidence="3" id="KW-1185">Reference proteome</keyword>
<sequence length="1179" mass="134352">MNYFNNLFVRTFRCVPICFMLLLSWQFNTAQAQEANSFLYRITGNGLSKPSFLWGTIHLQNEALFNFPDSLYHYIESADAYAMEIHPDSIVGQSLDYYFKSKKKTTIGQMVDAETLKQLKKKYQSKFKEPIENLTLAEAMLKQNNQAFAKAAGTKKMDTFMDMYLMTISQSMGKEIVGLERVEDRIKLMDELLFNKNPEYVLGDFTDDKTSQQLIKAYLNTDLNAVRNYVSAMPPEVEEPFLSGRNKLMLQKMIPAMQQYSLFTAVGLAHLPGDQGLIQLLRKAGYTVVPVYSKQKIHASKYEPGSMTNVAKKKAADWVTVNLEESGLILQMPGKPSENDVKNTGLKMHMYIDWQENMFYYIMHVVSQEDITSGNQDSMLTAAAIGASKNSSGKEPQLLRSIELNGLKGKEALFSSKEMQGIRLVLFSRNQDLYMLMVGANDSTKLFGTNANRFVQSLQLTAKKDISFITYTDVEELFSIQFPGTPDVNPDGFSEKDESNRHLHEKILYKRAAGSSTETMVKVLRINEYGDFSNDKELMQNIYEGLRGVSVKESLEHIDTQWLQHPAAIVTGKMEGGIQYELRMLKRGGRLYTVWYFDNKLTYNAIAKDAFFNSFALLPYPTMNLRKMTLDSLEVGYFDSLAHFANRWGSDDSTEINAYNPYWALAMETKQLELKPYTWASSDSALLMAMLEKVMLNEKATVIKMAYTVYQSVPRLDAWLQLKESASQLRVRLHKWGSKVYRQQMMGDETALQMPVINQWFDALSIGKKATPLDVTKNTSATVFELLRHAPDEDAFATLVRGLDELPFTRNELPMLLKEAAGKWSRDSSYPNLQDELWDIIDKLADSTDIAAIQDAYIKADAAGNGQSKALRLLVKLGTTNALAFVQKNVPFTKEKEPAVGNFFGVFYQHPEAIAPLLPGWYKLVTDTTYGPAVVMMHQHAQDSNYAVQTPASFQEDVMTLGRNMLQLISRNKDEYYPYMNEVIKALGKLATPEADGLLFDYATKLADTGYIGYQALQQLIDHEVYPTEPIAKYSADPYWRSSLYSLLEENEQVKVMPAKYRTQLMMAEAYLYDNVDDYDIDTLIAVGERELLFMGKKYRFYLFKAGLYEEENKLSYYHAVAGPFALDRNNVSLQEENVYATYLSGDPFDKKNVDKWLKEYLKSLEEEQTEVDAPKEEE</sequence>
<dbReference type="Pfam" id="PF01963">
    <property type="entry name" value="TraB_PrgY_gumN"/>
    <property type="match status" value="1"/>
</dbReference>
<dbReference type="InterPro" id="IPR002816">
    <property type="entry name" value="TraB/PrgY/GumN_fam"/>
</dbReference>
<evidence type="ECO:0000256" key="1">
    <source>
        <dbReference type="SAM" id="SignalP"/>
    </source>
</evidence>
<protein>
    <recommendedName>
        <fullName evidence="4">TraB/GumN family protein</fullName>
    </recommendedName>
</protein>
<dbReference type="EMBL" id="CP046566">
    <property type="protein sequence ID" value="QGW29373.1"/>
    <property type="molecule type" value="Genomic_DNA"/>
</dbReference>
<feature type="signal peptide" evidence="1">
    <location>
        <begin position="1"/>
        <end position="32"/>
    </location>
</feature>
<dbReference type="PANTHER" id="PTHR40590:SF1">
    <property type="entry name" value="CYTOPLASMIC PROTEIN"/>
    <property type="match status" value="1"/>
</dbReference>
<gene>
    <name evidence="2" type="ORF">GLV81_15765</name>
</gene>
<accession>A0A6I6GCA9</accession>
<dbReference type="KEGG" id="fls:GLV81_15765"/>
<dbReference type="InterPro" id="IPR047111">
    <property type="entry name" value="YbaP-like"/>
</dbReference>
<evidence type="ECO:0000313" key="3">
    <source>
        <dbReference type="Proteomes" id="UP000426027"/>
    </source>
</evidence>
<evidence type="ECO:0000313" key="2">
    <source>
        <dbReference type="EMBL" id="QGW29373.1"/>
    </source>
</evidence>
<feature type="chain" id="PRO_5026225200" description="TraB/GumN family protein" evidence="1">
    <location>
        <begin position="33"/>
        <end position="1179"/>
    </location>
</feature>
<dbReference type="AlphaFoldDB" id="A0A6I6GCA9"/>
<reference evidence="2 3" key="1">
    <citation type="submission" date="2019-11" db="EMBL/GenBank/DDBJ databases">
        <authorList>
            <person name="Im W.T."/>
        </authorList>
    </citation>
    <scope>NUCLEOTIDE SEQUENCE [LARGE SCALE GENOMIC DNA]</scope>
    <source>
        <strain evidence="2 3">SB-02</strain>
    </source>
</reference>
<proteinExistence type="predicted"/>
<keyword evidence="1" id="KW-0732">Signal</keyword>
<organism evidence="2 3">
    <name type="scientific">Phnomibacter ginsenosidimutans</name>
    <dbReference type="NCBI Taxonomy" id="2676868"/>
    <lineage>
        <taxon>Bacteria</taxon>
        <taxon>Pseudomonadati</taxon>
        <taxon>Bacteroidota</taxon>
        <taxon>Chitinophagia</taxon>
        <taxon>Chitinophagales</taxon>
        <taxon>Chitinophagaceae</taxon>
        <taxon>Phnomibacter</taxon>
    </lineage>
</organism>
<dbReference type="CDD" id="cd14789">
    <property type="entry name" value="Tiki"/>
    <property type="match status" value="1"/>
</dbReference>
<evidence type="ECO:0008006" key="4">
    <source>
        <dbReference type="Google" id="ProtNLM"/>
    </source>
</evidence>
<dbReference type="Proteomes" id="UP000426027">
    <property type="component" value="Chromosome"/>
</dbReference>